<keyword evidence="5 7" id="KW-0472">Membrane</keyword>
<evidence type="ECO:0000256" key="4">
    <source>
        <dbReference type="ARBA" id="ARBA00022989"/>
    </source>
</evidence>
<reference evidence="8 9" key="1">
    <citation type="journal article" date="2023" name="IMA Fungus">
        <title>Comparative genomic study of the Penicillium genus elucidates a diverse pangenome and 15 lateral gene transfer events.</title>
        <authorList>
            <person name="Petersen C."/>
            <person name="Sorensen T."/>
            <person name="Nielsen M.R."/>
            <person name="Sondergaard T.E."/>
            <person name="Sorensen J.L."/>
            <person name="Fitzpatrick D.A."/>
            <person name="Frisvad J.C."/>
            <person name="Nielsen K.L."/>
        </authorList>
    </citation>
    <scope>NUCLEOTIDE SEQUENCE [LARGE SCALE GENOMIC DNA]</scope>
    <source>
        <strain evidence="8 9">IBT 35679</strain>
    </source>
</reference>
<dbReference type="PROSITE" id="PS00018">
    <property type="entry name" value="EF_HAND_1"/>
    <property type="match status" value="1"/>
</dbReference>
<feature type="compositionally biased region" description="Basic and acidic residues" evidence="6">
    <location>
        <begin position="176"/>
        <end position="190"/>
    </location>
</feature>
<comment type="caution">
    <text evidence="8">The sequence shown here is derived from an EMBL/GenBank/DDBJ whole genome shotgun (WGS) entry which is preliminary data.</text>
</comment>
<evidence type="ECO:0000313" key="9">
    <source>
        <dbReference type="Proteomes" id="UP001220324"/>
    </source>
</evidence>
<dbReference type="AlphaFoldDB" id="A0AAD6CKZ1"/>
<dbReference type="InterPro" id="IPR018247">
    <property type="entry name" value="EF_Hand_1_Ca_BS"/>
</dbReference>
<organism evidence="8 9">
    <name type="scientific">Penicillium frequentans</name>
    <dbReference type="NCBI Taxonomy" id="3151616"/>
    <lineage>
        <taxon>Eukaryota</taxon>
        <taxon>Fungi</taxon>
        <taxon>Dikarya</taxon>
        <taxon>Ascomycota</taxon>
        <taxon>Pezizomycotina</taxon>
        <taxon>Eurotiomycetes</taxon>
        <taxon>Eurotiomycetidae</taxon>
        <taxon>Eurotiales</taxon>
        <taxon>Aspergillaceae</taxon>
        <taxon>Penicillium</taxon>
    </lineage>
</organism>
<accession>A0AAD6CKZ1</accession>
<keyword evidence="4 7" id="KW-1133">Transmembrane helix</keyword>
<dbReference type="Pfam" id="PF05346">
    <property type="entry name" value="DUF747"/>
    <property type="match status" value="1"/>
</dbReference>
<feature type="region of interest" description="Disordered" evidence="6">
    <location>
        <begin position="1"/>
        <end position="71"/>
    </location>
</feature>
<feature type="compositionally biased region" description="Basic residues" evidence="6">
    <location>
        <begin position="416"/>
        <end position="433"/>
    </location>
</feature>
<evidence type="ECO:0000256" key="6">
    <source>
        <dbReference type="SAM" id="MobiDB-lite"/>
    </source>
</evidence>
<sequence length="666" mass="74361">MSPAVENGGPASSQAGVNGKHKPTENESPSGAENGTGVHDAQVLASGSPEQGLGILVEHSQDDTNGNGRMSVVDVFEGPKIKAVLAELAEDASQRPADDKVLKLSPEKIQELTSSPESIPYRAELPDASSGRRIMSDNLRSLQGLGNRSSETPDVALQPFSETPSSPNGLPKIRRPSKDPSSDELHDSIHLRQLNNGTIRSRPQPSRTFSTPVSRRPTLSTPNNDRLSQTWASRSKQDRELKTQLAASPHITETPLTSPIPSIPLPPASIPTYLQLELASGRPSPLYIHGNENEFPYESSSAKIERLMNFLFLPPVLEQAIGFGSLACLDAWLYSFTILPLRFIKALYILCESWVLNLAAEARFLWKFVINGAGRVWRRRKYLPDRLRDRRESEPDATRLPNGMTTQEPRHQDPSKKRHRTSESRRHHRRKKSIPSALLPDDKADILTGLLMITTCLALMYFDASRMYHWIRGQAAIKLYVIYNVLEVLDKLLAALGQDVLECLFSREALERRPNGRSKIFRPFWLFLLALVYTVAHSISLFYQVMTLNVAVNSYSNALITLLLSNQFVEIKSTVFRKFEKENLFQLTCSDVVERFQLWLMLTIIASRNIVETGAFNFIGLGLAPSFSGKSTSTNSTPLSTPLALHHRFYPSRSRSSHHPSYPLAI</sequence>
<keyword evidence="3 7" id="KW-0812">Transmembrane</keyword>
<feature type="region of interest" description="Disordered" evidence="6">
    <location>
        <begin position="90"/>
        <end position="243"/>
    </location>
</feature>
<name>A0AAD6CKZ1_9EURO</name>
<proteinExistence type="inferred from homology"/>
<keyword evidence="9" id="KW-1185">Reference proteome</keyword>
<evidence type="ECO:0000256" key="7">
    <source>
        <dbReference type="SAM" id="Phobius"/>
    </source>
</evidence>
<gene>
    <name evidence="8" type="ORF">N7494_012097</name>
</gene>
<protein>
    <recommendedName>
        <fullName evidence="10">Protein TAPT1-like protein</fullName>
    </recommendedName>
</protein>
<dbReference type="GO" id="GO:0005789">
    <property type="term" value="C:endoplasmic reticulum membrane"/>
    <property type="evidence" value="ECO:0007669"/>
    <property type="project" value="TreeGrafter"/>
</dbReference>
<evidence type="ECO:0000256" key="3">
    <source>
        <dbReference type="ARBA" id="ARBA00022692"/>
    </source>
</evidence>
<evidence type="ECO:0008006" key="10">
    <source>
        <dbReference type="Google" id="ProtNLM"/>
    </source>
</evidence>
<feature type="transmembrane region" description="Helical" evidence="7">
    <location>
        <begin position="524"/>
        <end position="546"/>
    </location>
</feature>
<evidence type="ECO:0000313" key="8">
    <source>
        <dbReference type="EMBL" id="KAJ5525447.1"/>
    </source>
</evidence>
<feature type="compositionally biased region" description="Polar residues" evidence="6">
    <location>
        <begin position="193"/>
        <end position="234"/>
    </location>
</feature>
<evidence type="ECO:0000256" key="5">
    <source>
        <dbReference type="ARBA" id="ARBA00023136"/>
    </source>
</evidence>
<dbReference type="PANTHER" id="PTHR13317">
    <property type="entry name" value="TRANSMEMBRANE ANTERIOR POSTERIOR TRANSFORMATION PROTEIN 1 HOMOLOG"/>
    <property type="match status" value="1"/>
</dbReference>
<dbReference type="InterPro" id="IPR008010">
    <property type="entry name" value="Tatp1"/>
</dbReference>
<feature type="compositionally biased region" description="Polar residues" evidence="6">
    <location>
        <begin position="138"/>
        <end position="152"/>
    </location>
</feature>
<evidence type="ECO:0000256" key="1">
    <source>
        <dbReference type="ARBA" id="ARBA00004141"/>
    </source>
</evidence>
<feature type="region of interest" description="Disordered" evidence="6">
    <location>
        <begin position="389"/>
        <end position="433"/>
    </location>
</feature>
<comment type="subcellular location">
    <subcellularLocation>
        <location evidence="1">Membrane</location>
        <topology evidence="1">Multi-pass membrane protein</topology>
    </subcellularLocation>
</comment>
<dbReference type="Proteomes" id="UP001220324">
    <property type="component" value="Unassembled WGS sequence"/>
</dbReference>
<evidence type="ECO:0000256" key="2">
    <source>
        <dbReference type="ARBA" id="ARBA00008803"/>
    </source>
</evidence>
<dbReference type="PANTHER" id="PTHR13317:SF4">
    <property type="entry name" value="TRANSMEMBRANE ANTERIOR POSTERIOR TRANSFORMATION PROTEIN 1 HOMOLOG"/>
    <property type="match status" value="1"/>
</dbReference>
<dbReference type="EMBL" id="JAQIZZ010000008">
    <property type="protein sequence ID" value="KAJ5525447.1"/>
    <property type="molecule type" value="Genomic_DNA"/>
</dbReference>
<feature type="transmembrane region" description="Helical" evidence="7">
    <location>
        <begin position="446"/>
        <end position="462"/>
    </location>
</feature>
<comment type="similarity">
    <text evidence="2">Belongs to the TAPT1 family.</text>
</comment>
<feature type="compositionally biased region" description="Basic and acidic residues" evidence="6">
    <location>
        <begin position="92"/>
        <end position="110"/>
    </location>
</feature>